<dbReference type="SMART" id="SM00283">
    <property type="entry name" value="MA"/>
    <property type="match status" value="1"/>
</dbReference>
<name>A0A2U1K6D2_9BACI</name>
<reference evidence="5 6" key="1">
    <citation type="submission" date="2018-04" db="EMBL/GenBank/DDBJ databases">
        <title>Camelliibacillus theae gen. nov., sp. nov., isolated from Pu'er tea.</title>
        <authorList>
            <person name="Niu L."/>
        </authorList>
    </citation>
    <scope>NUCLEOTIDE SEQUENCE [LARGE SCALE GENOMIC DNA]</scope>
    <source>
        <strain evidence="5 6">T8</strain>
    </source>
</reference>
<dbReference type="GO" id="GO:0016020">
    <property type="term" value="C:membrane"/>
    <property type="evidence" value="ECO:0007669"/>
    <property type="project" value="InterPro"/>
</dbReference>
<feature type="domain" description="Methyl-accepting transducer" evidence="4">
    <location>
        <begin position="116"/>
        <end position="274"/>
    </location>
</feature>
<evidence type="ECO:0000256" key="1">
    <source>
        <dbReference type="ARBA" id="ARBA00023224"/>
    </source>
</evidence>
<evidence type="ECO:0000313" key="6">
    <source>
        <dbReference type="Proteomes" id="UP000245998"/>
    </source>
</evidence>
<dbReference type="PROSITE" id="PS50111">
    <property type="entry name" value="CHEMOTAXIS_TRANSDUC_2"/>
    <property type="match status" value="1"/>
</dbReference>
<dbReference type="OrthoDB" id="9807021at2"/>
<dbReference type="InterPro" id="IPR004089">
    <property type="entry name" value="MCPsignal_dom"/>
</dbReference>
<dbReference type="SUPFAM" id="SSF103190">
    <property type="entry name" value="Sensory domain-like"/>
    <property type="match status" value="1"/>
</dbReference>
<evidence type="ECO:0000256" key="3">
    <source>
        <dbReference type="SAM" id="Coils"/>
    </source>
</evidence>
<keyword evidence="1 2" id="KW-0807">Transducer</keyword>
<evidence type="ECO:0000313" key="5">
    <source>
        <dbReference type="EMBL" id="PWA13101.1"/>
    </source>
</evidence>
<comment type="caution">
    <text evidence="5">The sequence shown here is derived from an EMBL/GenBank/DDBJ whole genome shotgun (WGS) entry which is preliminary data.</text>
</comment>
<dbReference type="Proteomes" id="UP000245998">
    <property type="component" value="Unassembled WGS sequence"/>
</dbReference>
<gene>
    <name evidence="5" type="ORF">DCC39_02945</name>
</gene>
<accession>A0A2U1K6D2</accession>
<dbReference type="GO" id="GO:0007165">
    <property type="term" value="P:signal transduction"/>
    <property type="evidence" value="ECO:0007669"/>
    <property type="project" value="UniProtKB-KW"/>
</dbReference>
<protein>
    <submittedName>
        <fullName evidence="5">Chemotaxis protein</fullName>
    </submittedName>
</protein>
<dbReference type="InterPro" id="IPR029151">
    <property type="entry name" value="Sensor-like_sf"/>
</dbReference>
<keyword evidence="3" id="KW-0175">Coiled coil</keyword>
<dbReference type="EMBL" id="QCZG01000003">
    <property type="protein sequence ID" value="PWA13101.1"/>
    <property type="molecule type" value="Genomic_DNA"/>
</dbReference>
<sequence>MHPKLKNIKECMKEFQNTYPEDACLYLCDMEEVIEALPGKSFDLKIEVGTPMESINQSVTYKALKSGKTLREEKGAEIFGVPYISTAQPIYDEGRVIGVISAVISNEKVGILREGAHDLGSAVQQMTATGEEMIAASSDIAVKLQELSERSESMKEDIEQIHSILGLVKGIAKQSNILGLNASIEAARSGEYGKGFTVVAKEIRKMADSSNERVLEIEKQLEAIKEAIEQMNESTNTIAAFTEEHNASMQQLANTYEQIGKTSERLLEASKITI</sequence>
<dbReference type="Pfam" id="PF00015">
    <property type="entry name" value="MCPsignal"/>
    <property type="match status" value="1"/>
</dbReference>
<dbReference type="SUPFAM" id="SSF58104">
    <property type="entry name" value="Methyl-accepting chemotaxis protein (MCP) signaling domain"/>
    <property type="match status" value="1"/>
</dbReference>
<evidence type="ECO:0000259" key="4">
    <source>
        <dbReference type="PROSITE" id="PS50111"/>
    </source>
</evidence>
<dbReference type="AlphaFoldDB" id="A0A2U1K6D2"/>
<organism evidence="5 6">
    <name type="scientific">Pueribacillus theae</name>
    <dbReference type="NCBI Taxonomy" id="2171751"/>
    <lineage>
        <taxon>Bacteria</taxon>
        <taxon>Bacillati</taxon>
        <taxon>Bacillota</taxon>
        <taxon>Bacilli</taxon>
        <taxon>Bacillales</taxon>
        <taxon>Bacillaceae</taxon>
        <taxon>Pueribacillus</taxon>
    </lineage>
</organism>
<dbReference type="Gene3D" id="1.10.287.950">
    <property type="entry name" value="Methyl-accepting chemotaxis protein"/>
    <property type="match status" value="1"/>
</dbReference>
<evidence type="ECO:0000256" key="2">
    <source>
        <dbReference type="PROSITE-ProRule" id="PRU00284"/>
    </source>
</evidence>
<dbReference type="PANTHER" id="PTHR32089">
    <property type="entry name" value="METHYL-ACCEPTING CHEMOTAXIS PROTEIN MCPB"/>
    <property type="match status" value="1"/>
</dbReference>
<proteinExistence type="predicted"/>
<feature type="coiled-coil region" evidence="3">
    <location>
        <begin position="207"/>
        <end position="244"/>
    </location>
</feature>
<dbReference type="PANTHER" id="PTHR32089:SF112">
    <property type="entry name" value="LYSOZYME-LIKE PROTEIN-RELATED"/>
    <property type="match status" value="1"/>
</dbReference>
<dbReference type="RefSeq" id="WP_116553387.1">
    <property type="nucleotide sequence ID" value="NZ_QCZG01000003.1"/>
</dbReference>
<keyword evidence="6" id="KW-1185">Reference proteome</keyword>